<name>A0AAW2GSK2_9HYME</name>
<evidence type="ECO:0000313" key="2">
    <source>
        <dbReference type="EMBL" id="KAL0130277.1"/>
    </source>
</evidence>
<dbReference type="EMBL" id="JADYXP020000002">
    <property type="protein sequence ID" value="KAL0130277.1"/>
    <property type="molecule type" value="Genomic_DNA"/>
</dbReference>
<gene>
    <name evidence="2" type="ORF">PUN28_002113</name>
</gene>
<sequence length="79" mass="9278">MDNVEKEQFKKKIKTLQQKQRRTMKCVARLKDILLSLKKKNLLHTEQLDVLKDLARIANICVNITFLFTACLYVCPTKI</sequence>
<keyword evidence="1" id="KW-1133">Transmembrane helix</keyword>
<keyword evidence="1" id="KW-0472">Membrane</keyword>
<feature type="transmembrane region" description="Helical" evidence="1">
    <location>
        <begin position="57"/>
        <end position="75"/>
    </location>
</feature>
<dbReference type="AlphaFoldDB" id="A0AAW2GSK2"/>
<organism evidence="2 3">
    <name type="scientific">Cardiocondyla obscurior</name>
    <dbReference type="NCBI Taxonomy" id="286306"/>
    <lineage>
        <taxon>Eukaryota</taxon>
        <taxon>Metazoa</taxon>
        <taxon>Ecdysozoa</taxon>
        <taxon>Arthropoda</taxon>
        <taxon>Hexapoda</taxon>
        <taxon>Insecta</taxon>
        <taxon>Pterygota</taxon>
        <taxon>Neoptera</taxon>
        <taxon>Endopterygota</taxon>
        <taxon>Hymenoptera</taxon>
        <taxon>Apocrita</taxon>
        <taxon>Aculeata</taxon>
        <taxon>Formicoidea</taxon>
        <taxon>Formicidae</taxon>
        <taxon>Myrmicinae</taxon>
        <taxon>Cardiocondyla</taxon>
    </lineage>
</organism>
<keyword evidence="1" id="KW-0812">Transmembrane</keyword>
<dbReference type="Proteomes" id="UP001430953">
    <property type="component" value="Unassembled WGS sequence"/>
</dbReference>
<accession>A0AAW2GSK2</accession>
<reference evidence="2 3" key="1">
    <citation type="submission" date="2023-03" db="EMBL/GenBank/DDBJ databases">
        <title>High recombination rates correlate with genetic variation in Cardiocondyla obscurior ants.</title>
        <authorList>
            <person name="Errbii M."/>
        </authorList>
    </citation>
    <scope>NUCLEOTIDE SEQUENCE [LARGE SCALE GENOMIC DNA]</scope>
    <source>
        <strain evidence="2">Alpha-2009</strain>
        <tissue evidence="2">Whole body</tissue>
    </source>
</reference>
<comment type="caution">
    <text evidence="2">The sequence shown here is derived from an EMBL/GenBank/DDBJ whole genome shotgun (WGS) entry which is preliminary data.</text>
</comment>
<evidence type="ECO:0000313" key="3">
    <source>
        <dbReference type="Proteomes" id="UP001430953"/>
    </source>
</evidence>
<keyword evidence="3" id="KW-1185">Reference proteome</keyword>
<evidence type="ECO:0000256" key="1">
    <source>
        <dbReference type="SAM" id="Phobius"/>
    </source>
</evidence>
<protein>
    <submittedName>
        <fullName evidence="2">Uncharacterized protein</fullName>
    </submittedName>
</protein>
<proteinExistence type="predicted"/>